<proteinExistence type="predicted"/>
<evidence type="ECO:0000313" key="3">
    <source>
        <dbReference type="WBParaSite" id="Pan_g23190.t1"/>
    </source>
</evidence>
<keyword evidence="2" id="KW-1185">Reference proteome</keyword>
<feature type="region of interest" description="Disordered" evidence="1">
    <location>
        <begin position="70"/>
        <end position="91"/>
    </location>
</feature>
<reference evidence="3" key="2">
    <citation type="submission" date="2020-10" db="UniProtKB">
        <authorList>
            <consortium name="WormBaseParasite"/>
        </authorList>
    </citation>
    <scope>IDENTIFICATION</scope>
</reference>
<protein>
    <submittedName>
        <fullName evidence="3">DNA helicase</fullName>
    </submittedName>
</protein>
<dbReference type="WBParaSite" id="Pan_g23190.t1">
    <property type="protein sequence ID" value="Pan_g23190.t1"/>
    <property type="gene ID" value="Pan_g23190"/>
</dbReference>
<name>A0A7E4ZXA1_PANRE</name>
<feature type="compositionally biased region" description="Polar residues" evidence="1">
    <location>
        <begin position="133"/>
        <end position="143"/>
    </location>
</feature>
<feature type="region of interest" description="Disordered" evidence="1">
    <location>
        <begin position="133"/>
        <end position="153"/>
    </location>
</feature>
<reference evidence="2" key="1">
    <citation type="journal article" date="2013" name="Genetics">
        <title>The draft genome and transcriptome of Panagrellus redivivus are shaped by the harsh demands of a free-living lifestyle.</title>
        <authorList>
            <person name="Srinivasan J."/>
            <person name="Dillman A.R."/>
            <person name="Macchietto M.G."/>
            <person name="Heikkinen L."/>
            <person name="Lakso M."/>
            <person name="Fracchia K.M."/>
            <person name="Antoshechkin I."/>
            <person name="Mortazavi A."/>
            <person name="Wong G."/>
            <person name="Sternberg P.W."/>
        </authorList>
    </citation>
    <scope>NUCLEOTIDE SEQUENCE [LARGE SCALE GENOMIC DNA]</scope>
    <source>
        <strain evidence="2">MT8872</strain>
    </source>
</reference>
<dbReference type="Proteomes" id="UP000492821">
    <property type="component" value="Unassembled WGS sequence"/>
</dbReference>
<dbReference type="AlphaFoldDB" id="A0A7E4ZXA1"/>
<sequence length="527" mass="59535">MRQKGWFAEVAGARSGFVSLNAELPGAEVPLARVRSARKTRRTAGERRGRACEDMTRTRGGLPVVSVRAVQTQRSPTMSQSSNKTVPSPRTARTNALPYVVIKPNSTPLKKITTTTASGSTINVIHVTPKTVPSRQTAVSSATRPPNPVPIIVRPPLRRSYIENNQNSIQQQHPASVPTVSTLPQTSTNSQPAYYVGEGRDSLGQFYFFNKIERFRGFRRHGAEGADQHFGSVKFLQECADIHHAQDHIFSMTVLTRVPFKFMYNDLVMTTIGVIRTEVVGGFESAVPTDPHLQAIQDEQKSMSKKLDDVLEAIQGVADNNYPLVRQSGRAQSNADASSEAESLFDLVEPAWIVPKDEVKNIKNNAFSETNFASSFLKRILGEFTPLLSTNNIPPEYIDETFNVFCLFYNRQTLDSRQQAKTLVREELNKLRSIYRNRIRRHGSGAYGRTSKKFFYYSRDRESGIWKCYLDTDKSIPADVYTIREEFNIELPRLEAEEIFLTLKKPNSPTYFNYCYNYKTNTDLVFD</sequence>
<evidence type="ECO:0000256" key="1">
    <source>
        <dbReference type="SAM" id="MobiDB-lite"/>
    </source>
</evidence>
<evidence type="ECO:0000313" key="2">
    <source>
        <dbReference type="Proteomes" id="UP000492821"/>
    </source>
</evidence>
<accession>A0A7E4ZXA1</accession>
<organism evidence="2 3">
    <name type="scientific">Panagrellus redivivus</name>
    <name type="common">Microworm</name>
    <dbReference type="NCBI Taxonomy" id="6233"/>
    <lineage>
        <taxon>Eukaryota</taxon>
        <taxon>Metazoa</taxon>
        <taxon>Ecdysozoa</taxon>
        <taxon>Nematoda</taxon>
        <taxon>Chromadorea</taxon>
        <taxon>Rhabditida</taxon>
        <taxon>Tylenchina</taxon>
        <taxon>Panagrolaimomorpha</taxon>
        <taxon>Panagrolaimoidea</taxon>
        <taxon>Panagrolaimidae</taxon>
        <taxon>Panagrellus</taxon>
    </lineage>
</organism>